<protein>
    <submittedName>
        <fullName evidence="4">Right handed beta helix region</fullName>
    </submittedName>
</protein>
<evidence type="ECO:0000313" key="5">
    <source>
        <dbReference type="Proteomes" id="UP000315971"/>
    </source>
</evidence>
<evidence type="ECO:0000259" key="2">
    <source>
        <dbReference type="Pfam" id="PF13229"/>
    </source>
</evidence>
<dbReference type="EMBL" id="FXSZ01000001">
    <property type="protein sequence ID" value="SMO40314.1"/>
    <property type="molecule type" value="Genomic_DNA"/>
</dbReference>
<dbReference type="Pfam" id="PF22842">
    <property type="entry name" value="Pel9A-like_beta_helix"/>
    <property type="match status" value="1"/>
</dbReference>
<dbReference type="AlphaFoldDB" id="A0A521AZN2"/>
<dbReference type="InterPro" id="IPR011050">
    <property type="entry name" value="Pectin_lyase_fold/virulence"/>
</dbReference>
<feature type="chain" id="PRO_5021815912" evidence="1">
    <location>
        <begin position="20"/>
        <end position="732"/>
    </location>
</feature>
<dbReference type="RefSeq" id="WP_142601251.1">
    <property type="nucleotide sequence ID" value="NZ_FXSZ01000001.1"/>
</dbReference>
<dbReference type="InterPro" id="IPR039448">
    <property type="entry name" value="Beta_helix"/>
</dbReference>
<feature type="domain" description="Right handed beta helix" evidence="2">
    <location>
        <begin position="460"/>
        <end position="584"/>
    </location>
</feature>
<evidence type="ECO:0000313" key="4">
    <source>
        <dbReference type="EMBL" id="SMO40314.1"/>
    </source>
</evidence>
<proteinExistence type="predicted"/>
<name>A0A521AZN2_9SPHI</name>
<feature type="signal peptide" evidence="1">
    <location>
        <begin position="1"/>
        <end position="19"/>
    </location>
</feature>
<organism evidence="4 5">
    <name type="scientific">Solitalea koreensis</name>
    <dbReference type="NCBI Taxonomy" id="543615"/>
    <lineage>
        <taxon>Bacteria</taxon>
        <taxon>Pseudomonadati</taxon>
        <taxon>Bacteroidota</taxon>
        <taxon>Sphingobacteriia</taxon>
        <taxon>Sphingobacteriales</taxon>
        <taxon>Sphingobacteriaceae</taxon>
        <taxon>Solitalea</taxon>
    </lineage>
</organism>
<dbReference type="PANTHER" id="PTHR36453">
    <property type="entry name" value="SECRETED PROTEIN-RELATED"/>
    <property type="match status" value="1"/>
</dbReference>
<dbReference type="OrthoDB" id="9763537at2"/>
<reference evidence="4 5" key="1">
    <citation type="submission" date="2017-05" db="EMBL/GenBank/DDBJ databases">
        <authorList>
            <person name="Varghese N."/>
            <person name="Submissions S."/>
        </authorList>
    </citation>
    <scope>NUCLEOTIDE SEQUENCE [LARGE SCALE GENOMIC DNA]</scope>
    <source>
        <strain evidence="4 5">DSM 21342</strain>
    </source>
</reference>
<dbReference type="Proteomes" id="UP000315971">
    <property type="component" value="Unassembled WGS sequence"/>
</dbReference>
<keyword evidence="5" id="KW-1185">Reference proteome</keyword>
<dbReference type="Pfam" id="PF13229">
    <property type="entry name" value="Beta_helix"/>
    <property type="match status" value="1"/>
</dbReference>
<sequence length="732" mass="82124">MKLNHFFLFLLFLLPCTVAGQKQKTYFVSVSGKDSNPGTLEKPFATLQKARDVVSSQRKLHQDAVITVFLRQGSYFLAQSFVLDSLNSGTKQAPITYSAYQNEKVSITGGITISPGKAVPVTNRNVLSRLLPEARSRVLQVNLKALGIKNYGTIQPKGFGRAYTTTAMELFCNKEAMKPARWPNDSLVPIGKVIDPGSIPRNGDFSHRGGKFTYNVQRPARWTKATDIWISGFFKYGYADDAVKIGNLDTTNKTLTTVQETMYGFESGKIFQRWYAFNLLEEIDEPGEYYIDREAGMLYFLPPVGKLETIELSLTEEPLVVMENAAYVQFKNIIFECSRGMGAYIERGRANKIDHCTFRNLGMVAVSLGKGIQMDGFQHTGTGQPTSRIIGNLYGHLYDNTTFDREAGSGHVISNCQIYNTGAGGIILGGGNRVTLQRGDNQVVNCRIYNFNRIERSYKAGVNIDGVGNVIRNCEIYNCPGSAILLHGNDHLIEYNVIHDAVKDGDDMGAIYYGRDPSELGNKVKNNFFHHIGNEHGVIMAVYHDDGACGMEVTGNVFYKAGSRNIMIGGGNDNVYRNNIFIDCPLAFHLDNRLMGWAKGFVAKDGLYEKRLKAVNYQQAPYSERYPSISNYFKDNPGLPKRNFIEGNVFVNVKSLHNGKPEWSYIGKNFILNSDPGFVDYEKMNFELLPTSEVYKQLPEFVNIPFSQIGVQKDQNKKSDVYRQPVRTRRLR</sequence>
<dbReference type="SMART" id="SM00710">
    <property type="entry name" value="PbH1"/>
    <property type="match status" value="7"/>
</dbReference>
<dbReference type="InterPro" id="IPR053868">
    <property type="entry name" value="Pel9A-like_beta_helix"/>
</dbReference>
<dbReference type="Gene3D" id="2.160.20.10">
    <property type="entry name" value="Single-stranded right-handed beta-helix, Pectin lyase-like"/>
    <property type="match status" value="2"/>
</dbReference>
<accession>A0A521AZN2</accession>
<dbReference type="SUPFAM" id="SSF51126">
    <property type="entry name" value="Pectin lyase-like"/>
    <property type="match status" value="2"/>
</dbReference>
<keyword evidence="1" id="KW-0732">Signal</keyword>
<dbReference type="InterPro" id="IPR012334">
    <property type="entry name" value="Pectin_lyas_fold"/>
</dbReference>
<dbReference type="InterPro" id="IPR006626">
    <property type="entry name" value="PbH1"/>
</dbReference>
<gene>
    <name evidence="4" type="ORF">SAMN06265350_101559</name>
</gene>
<evidence type="ECO:0000256" key="1">
    <source>
        <dbReference type="SAM" id="SignalP"/>
    </source>
</evidence>
<feature type="domain" description="Pel9A-like right handed beta-helix region" evidence="3">
    <location>
        <begin position="21"/>
        <end position="57"/>
    </location>
</feature>
<evidence type="ECO:0000259" key="3">
    <source>
        <dbReference type="Pfam" id="PF22842"/>
    </source>
</evidence>
<dbReference type="PANTHER" id="PTHR36453:SF1">
    <property type="entry name" value="RIGHT HANDED BETA HELIX DOMAIN-CONTAINING PROTEIN"/>
    <property type="match status" value="1"/>
</dbReference>